<reference evidence="4 5" key="1">
    <citation type="submission" date="2019-11" db="EMBL/GenBank/DDBJ databases">
        <title>Pedobacter sp. HMF7647 Genome sequencing and assembly.</title>
        <authorList>
            <person name="Kang H."/>
            <person name="Kim H."/>
            <person name="Joh K."/>
        </authorList>
    </citation>
    <scope>NUCLEOTIDE SEQUENCE [LARGE SCALE GENOMIC DNA]</scope>
    <source>
        <strain evidence="4 5">HMF7647</strain>
    </source>
</reference>
<sequence length="203" mass="23452">MWTDQYLTDEQEPKTVEKVLTKLKDMLTGGESILYVAVQKKPAVTLIPDSIVITDKRIFFCIPGNLGLTTNFEIFSWKDLKEVSFKEEFFGAKFTAVPLSGENITTEYIPKVQARKLYQFSNQQLDKEREMRKQAELEEKRIQNAASIPVSIQTEPAPEPPKPIETPEDEMTQKLVKLKTLFEKQLITQEEYEQKKADILSQF</sequence>
<dbReference type="EMBL" id="WVHT01000012">
    <property type="protein sequence ID" value="MXV53032.1"/>
    <property type="molecule type" value="Genomic_DNA"/>
</dbReference>
<proteinExistence type="predicted"/>
<keyword evidence="1" id="KW-0175">Coiled coil</keyword>
<evidence type="ECO:0000313" key="4">
    <source>
        <dbReference type="EMBL" id="MXV53032.1"/>
    </source>
</evidence>
<dbReference type="Pfam" id="PF14470">
    <property type="entry name" value="bPH_3"/>
    <property type="match status" value="1"/>
</dbReference>
<evidence type="ECO:0000259" key="3">
    <source>
        <dbReference type="Pfam" id="PF14470"/>
    </source>
</evidence>
<dbReference type="Proteomes" id="UP000466586">
    <property type="component" value="Unassembled WGS sequence"/>
</dbReference>
<dbReference type="InterPro" id="IPR039519">
    <property type="entry name" value="YokE-like_PH"/>
</dbReference>
<protein>
    <recommendedName>
        <fullName evidence="6">YokE-like PH domain-containing protein</fullName>
    </recommendedName>
</protein>
<dbReference type="Pfam" id="PF09851">
    <property type="entry name" value="SHOCT"/>
    <property type="match status" value="1"/>
</dbReference>
<comment type="caution">
    <text evidence="4">The sequence shown here is derived from an EMBL/GenBank/DDBJ whole genome shotgun (WGS) entry which is preliminary data.</text>
</comment>
<accession>A0A7K1YEM1</accession>
<gene>
    <name evidence="4" type="ORF">GS399_18840</name>
</gene>
<dbReference type="InterPro" id="IPR018649">
    <property type="entry name" value="SHOCT"/>
</dbReference>
<evidence type="ECO:0000313" key="5">
    <source>
        <dbReference type="Proteomes" id="UP000466586"/>
    </source>
</evidence>
<feature type="domain" description="YokE-like PH" evidence="3">
    <location>
        <begin position="28"/>
        <end position="122"/>
    </location>
</feature>
<evidence type="ECO:0008006" key="6">
    <source>
        <dbReference type="Google" id="ProtNLM"/>
    </source>
</evidence>
<name>A0A7K1YEM1_9SPHI</name>
<evidence type="ECO:0000259" key="2">
    <source>
        <dbReference type="Pfam" id="PF09851"/>
    </source>
</evidence>
<dbReference type="AlphaFoldDB" id="A0A7K1YEM1"/>
<feature type="coiled-coil region" evidence="1">
    <location>
        <begin position="118"/>
        <end position="145"/>
    </location>
</feature>
<feature type="domain" description="SHOCT" evidence="2">
    <location>
        <begin position="174"/>
        <end position="200"/>
    </location>
</feature>
<organism evidence="4 5">
    <name type="scientific">Hufsiella arboris</name>
    <dbReference type="NCBI Taxonomy" id="2695275"/>
    <lineage>
        <taxon>Bacteria</taxon>
        <taxon>Pseudomonadati</taxon>
        <taxon>Bacteroidota</taxon>
        <taxon>Sphingobacteriia</taxon>
        <taxon>Sphingobacteriales</taxon>
        <taxon>Sphingobacteriaceae</taxon>
        <taxon>Hufsiella</taxon>
    </lineage>
</organism>
<keyword evidence="5" id="KW-1185">Reference proteome</keyword>
<evidence type="ECO:0000256" key="1">
    <source>
        <dbReference type="SAM" id="Coils"/>
    </source>
</evidence>